<dbReference type="EMBL" id="JBBHLL010000237">
    <property type="protein sequence ID" value="KAK7808512.1"/>
    <property type="molecule type" value="Genomic_DNA"/>
</dbReference>
<sequence>AFMAEMQMVTEILQYLVQRPEDYLENIENTVKLYKDILLSALEELMAEHNPQYLIELDGNKSPEDHFVRAAVITKLQSTEEEMNDIADTEELFRTVSSYKLIAPRYRWCRSKWGRSCPLALKDGNIYSGSADFSVSFLGKMYCLSSEETL</sequence>
<organism evidence="1 2">
    <name type="scientific">Myodes glareolus</name>
    <name type="common">Bank vole</name>
    <name type="synonym">Clethrionomys glareolus</name>
    <dbReference type="NCBI Taxonomy" id="447135"/>
    <lineage>
        <taxon>Eukaryota</taxon>
        <taxon>Metazoa</taxon>
        <taxon>Chordata</taxon>
        <taxon>Craniata</taxon>
        <taxon>Vertebrata</taxon>
        <taxon>Euteleostomi</taxon>
        <taxon>Mammalia</taxon>
        <taxon>Eutheria</taxon>
        <taxon>Euarchontoglires</taxon>
        <taxon>Glires</taxon>
        <taxon>Rodentia</taxon>
        <taxon>Myomorpha</taxon>
        <taxon>Muroidea</taxon>
        <taxon>Cricetidae</taxon>
        <taxon>Arvicolinae</taxon>
        <taxon>Myodes</taxon>
    </lineage>
</organism>
<gene>
    <name evidence="1" type="ORF">U0070_003149</name>
</gene>
<proteinExistence type="predicted"/>
<reference evidence="1 2" key="1">
    <citation type="journal article" date="2023" name="bioRxiv">
        <title>Conserved and derived expression patterns and positive selection on dental genes reveal complex evolutionary context of ever-growing rodent molars.</title>
        <authorList>
            <person name="Calamari Z.T."/>
            <person name="Song A."/>
            <person name="Cohen E."/>
            <person name="Akter M."/>
            <person name="Roy R.D."/>
            <person name="Hallikas O."/>
            <person name="Christensen M.M."/>
            <person name="Li P."/>
            <person name="Marangoni P."/>
            <person name="Jernvall J."/>
            <person name="Klein O.D."/>
        </authorList>
    </citation>
    <scope>NUCLEOTIDE SEQUENCE [LARGE SCALE GENOMIC DNA]</scope>
    <source>
        <strain evidence="1">V071</strain>
    </source>
</reference>
<feature type="non-terminal residue" evidence="1">
    <location>
        <position position="1"/>
    </location>
</feature>
<name>A0AAW0I233_MYOGA</name>
<comment type="caution">
    <text evidence="1">The sequence shown here is derived from an EMBL/GenBank/DDBJ whole genome shotgun (WGS) entry which is preliminary data.</text>
</comment>
<evidence type="ECO:0000313" key="2">
    <source>
        <dbReference type="Proteomes" id="UP001488838"/>
    </source>
</evidence>
<accession>A0AAW0I233</accession>
<dbReference type="AlphaFoldDB" id="A0AAW0I233"/>
<dbReference type="InterPro" id="IPR027417">
    <property type="entry name" value="P-loop_NTPase"/>
</dbReference>
<dbReference type="Proteomes" id="UP001488838">
    <property type="component" value="Unassembled WGS sequence"/>
</dbReference>
<dbReference type="Gene3D" id="3.40.50.300">
    <property type="entry name" value="P-loop containing nucleotide triphosphate hydrolases"/>
    <property type="match status" value="1"/>
</dbReference>
<keyword evidence="2" id="KW-1185">Reference proteome</keyword>
<evidence type="ECO:0000313" key="1">
    <source>
        <dbReference type="EMBL" id="KAK7808512.1"/>
    </source>
</evidence>
<protein>
    <submittedName>
        <fullName evidence="1">Uncharacterized protein</fullName>
    </submittedName>
</protein>
<feature type="non-terminal residue" evidence="1">
    <location>
        <position position="150"/>
    </location>
</feature>